<evidence type="ECO:0000313" key="1">
    <source>
        <dbReference type="EMBL" id="QAT42436.1"/>
    </source>
</evidence>
<reference evidence="1 2" key="1">
    <citation type="submission" date="2019-01" db="EMBL/GenBank/DDBJ databases">
        <title>Draft genomes of a novel of Aminipila strains.</title>
        <authorList>
            <person name="Ma S."/>
        </authorList>
    </citation>
    <scope>NUCLEOTIDE SEQUENCE [LARGE SCALE GENOMIC DNA]</scope>
    <source>
        <strain evidence="2">JN-39</strain>
    </source>
</reference>
<dbReference type="OrthoDB" id="5451971at2"/>
<proteinExistence type="predicted"/>
<gene>
    <name evidence="1" type="ORF">EQM06_03885</name>
</gene>
<dbReference type="Proteomes" id="UP000287601">
    <property type="component" value="Chromosome"/>
</dbReference>
<name>A0A410PU88_9FIRM</name>
<evidence type="ECO:0000313" key="2">
    <source>
        <dbReference type="Proteomes" id="UP000287601"/>
    </source>
</evidence>
<protein>
    <submittedName>
        <fullName evidence="1">Uncharacterized protein</fullName>
    </submittedName>
</protein>
<sequence>MRNINELIGIIKGINFDGIINEKEVVRLQSWVDKNRNLAYEVQQVELIKLVDEVLEDSFITDEERDLMLRSSERFLKKTMDNSTRIYELNGIIEGIICDGEVNEQEVYRLKAWMDAYGNCIKGYKSSESLCNIIKAILADGIVTKAEQEQLLQMLSVKISSSQFETKLEYLRKLVKSRNNIGIDLIDILDNKGAMDEIHRLAEAQLKNTLNSYTVSFVSDSEIVFISLVLIAMLKYDGNYYDNVQTTYTTLYRLYPEQKIEGLIRTILNRYRTGEETRTSRSRIINVVLANAIVPSHFLTPFFEFIYDIYKLNFEYALVEDLYGEFKFVYEGLQSHMLSDGDDIQLNVTKKTYKLIRSTKRLIANDRDMESAIRLSMIIVRLIDKKIWNKEIKINNPYLKAGYEGWLATLKADISDKKHGRMLSDIHSRWEPKYLLNNNEIHIVPPIHKVKAEYNYRDIKVVVLNGKKEIYVNAEPDIREIIGGYQISISQINIEEPLGRISYKLMAGKDVIYDSKDKLYRNVIVFDTNGNEIQNNSDYSGTSVFCYKNEHKKLKAFYNCSYYKLASQNVRLGSAYVIEDTIFNFSSLIKPGIFGEEYSNHYLVEVKSEKKILVYKHVKFLVFESENTSLSFEIVLDGKSYGLSKFNYTITEREGVNKYVVDLEINESGIHSICVYQLANGKKVKLWLFDFALDKALEVDELKLDDERYMVSVKTDMCAAVINAEINVSDFSEDLIKIECNQGEYIYCIPFNFEIYRIEGSSWKPMNQALWIGDITQESIFNIYGTEVNKLQVYASTGEPLDEVIKLKSKGVYQQVPIGFIMSYKSSYDYIRLIFLLDGIEKKEILCYNRCILDESETDIIFDSVNKILDVSTSYYGQGQVFFSMYNTLGEQVYKSDIIENGRTERIVGLRSFEKYSICFYEKVKGISLKKDRLMQQYEKVFYAWEDFIGHSFKIREVYFDQFVKGKFLRRNHYFNTTYVRFISKKDEDLYMGDVFVKTGKGKYLLYCINPVSIEICSEVLDETIELSMTKDGDGLFLDFEKHEIKNTLYDDSATDIFSYIIDMNEVE</sequence>
<organism evidence="1 2">
    <name type="scientific">Aminipila luticellarii</name>
    <dbReference type="NCBI Taxonomy" id="2507160"/>
    <lineage>
        <taxon>Bacteria</taxon>
        <taxon>Bacillati</taxon>
        <taxon>Bacillota</taxon>
        <taxon>Clostridia</taxon>
        <taxon>Peptostreptococcales</taxon>
        <taxon>Anaerovoracaceae</taxon>
        <taxon>Aminipila</taxon>
    </lineage>
</organism>
<keyword evidence="2" id="KW-1185">Reference proteome</keyword>
<dbReference type="RefSeq" id="WP_128745086.1">
    <property type="nucleotide sequence ID" value="NZ_CP035281.1"/>
</dbReference>
<dbReference type="EMBL" id="CP035281">
    <property type="protein sequence ID" value="QAT42436.1"/>
    <property type="molecule type" value="Genomic_DNA"/>
</dbReference>
<accession>A0A410PU88</accession>
<dbReference type="KEGG" id="amij:EQM06_03885"/>
<dbReference type="AlphaFoldDB" id="A0A410PU88"/>